<evidence type="ECO:0000313" key="2">
    <source>
        <dbReference type="EMBL" id="ETN74705.1"/>
    </source>
</evidence>
<proteinExistence type="predicted"/>
<dbReference type="EMBL" id="KI660340">
    <property type="protein sequence ID" value="ETN74705.1"/>
    <property type="molecule type" value="Genomic_DNA"/>
</dbReference>
<protein>
    <submittedName>
        <fullName evidence="2">Uncharacterized protein</fullName>
    </submittedName>
</protein>
<dbReference type="Proteomes" id="UP000053676">
    <property type="component" value="Unassembled WGS sequence"/>
</dbReference>
<reference evidence="3" key="1">
    <citation type="journal article" date="2014" name="Nat. Genet.">
        <title>Genome of the human hookworm Necator americanus.</title>
        <authorList>
            <person name="Tang Y.T."/>
            <person name="Gao X."/>
            <person name="Rosa B.A."/>
            <person name="Abubucker S."/>
            <person name="Hallsworth-Pepin K."/>
            <person name="Martin J."/>
            <person name="Tyagi R."/>
            <person name="Heizer E."/>
            <person name="Zhang X."/>
            <person name="Bhonagiri-Palsikar V."/>
            <person name="Minx P."/>
            <person name="Warren W.C."/>
            <person name="Wang Q."/>
            <person name="Zhan B."/>
            <person name="Hotez P.J."/>
            <person name="Sternberg P.W."/>
            <person name="Dougall A."/>
            <person name="Gaze S.T."/>
            <person name="Mulvenna J."/>
            <person name="Sotillo J."/>
            <person name="Ranganathan S."/>
            <person name="Rabelo E.M."/>
            <person name="Wilson R.K."/>
            <person name="Felgner P.L."/>
            <person name="Bethony J."/>
            <person name="Hawdon J.M."/>
            <person name="Gasser R.B."/>
            <person name="Loukas A."/>
            <person name="Mitreva M."/>
        </authorList>
    </citation>
    <scope>NUCLEOTIDE SEQUENCE [LARGE SCALE GENOMIC DNA]</scope>
</reference>
<name>W2SYI7_NECAM</name>
<feature type="region of interest" description="Disordered" evidence="1">
    <location>
        <begin position="50"/>
        <end position="69"/>
    </location>
</feature>
<keyword evidence="3" id="KW-1185">Reference proteome</keyword>
<dbReference type="KEGG" id="nai:NECAME_12794"/>
<organism evidence="2 3">
    <name type="scientific">Necator americanus</name>
    <name type="common">Human hookworm</name>
    <dbReference type="NCBI Taxonomy" id="51031"/>
    <lineage>
        <taxon>Eukaryota</taxon>
        <taxon>Metazoa</taxon>
        <taxon>Ecdysozoa</taxon>
        <taxon>Nematoda</taxon>
        <taxon>Chromadorea</taxon>
        <taxon>Rhabditida</taxon>
        <taxon>Rhabditina</taxon>
        <taxon>Rhabditomorpha</taxon>
        <taxon>Strongyloidea</taxon>
        <taxon>Ancylostomatidae</taxon>
        <taxon>Bunostominae</taxon>
        <taxon>Necator</taxon>
    </lineage>
</organism>
<accession>W2SYI7</accession>
<dbReference type="AlphaFoldDB" id="W2SYI7"/>
<sequence>MEFRRREKENRNCPPTRESGSHSLGLQIYTLETPHFRVVCQKEVEVGPGRSLHPSATHLAFRQNCPEKN</sequence>
<evidence type="ECO:0000256" key="1">
    <source>
        <dbReference type="SAM" id="MobiDB-lite"/>
    </source>
</evidence>
<feature type="compositionally biased region" description="Basic and acidic residues" evidence="1">
    <location>
        <begin position="1"/>
        <end position="11"/>
    </location>
</feature>
<evidence type="ECO:0000313" key="3">
    <source>
        <dbReference type="Proteomes" id="UP000053676"/>
    </source>
</evidence>
<gene>
    <name evidence="2" type="ORF">NECAME_12794</name>
</gene>
<feature type="region of interest" description="Disordered" evidence="1">
    <location>
        <begin position="1"/>
        <end position="24"/>
    </location>
</feature>